<feature type="transmembrane region" description="Helical" evidence="1">
    <location>
        <begin position="25"/>
        <end position="58"/>
    </location>
</feature>
<evidence type="ECO:0008006" key="4">
    <source>
        <dbReference type="Google" id="ProtNLM"/>
    </source>
</evidence>
<dbReference type="EMBL" id="JBHSPH010000008">
    <property type="protein sequence ID" value="MFC5863947.1"/>
    <property type="molecule type" value="Genomic_DNA"/>
</dbReference>
<dbReference type="RefSeq" id="WP_263341190.1">
    <property type="nucleotide sequence ID" value="NZ_JAGSYH010000006.1"/>
</dbReference>
<keyword evidence="1" id="KW-0812">Transmembrane</keyword>
<feature type="transmembrane region" description="Helical" evidence="1">
    <location>
        <begin position="139"/>
        <end position="160"/>
    </location>
</feature>
<keyword evidence="1" id="KW-0472">Membrane</keyword>
<keyword evidence="1" id="KW-1133">Transmembrane helix</keyword>
<keyword evidence="3" id="KW-1185">Reference proteome</keyword>
<name>A0ABW1EI20_9BACT</name>
<feature type="transmembrane region" description="Helical" evidence="1">
    <location>
        <begin position="65"/>
        <end position="90"/>
    </location>
</feature>
<feature type="transmembrane region" description="Helical" evidence="1">
    <location>
        <begin position="219"/>
        <end position="238"/>
    </location>
</feature>
<evidence type="ECO:0000313" key="2">
    <source>
        <dbReference type="EMBL" id="MFC5863947.1"/>
    </source>
</evidence>
<evidence type="ECO:0000256" key="1">
    <source>
        <dbReference type="SAM" id="Phobius"/>
    </source>
</evidence>
<feature type="transmembrane region" description="Helical" evidence="1">
    <location>
        <begin position="175"/>
        <end position="198"/>
    </location>
</feature>
<comment type="caution">
    <text evidence="2">The sequence shown here is derived from an EMBL/GenBank/DDBJ whole genome shotgun (WGS) entry which is preliminary data.</text>
</comment>
<sequence length="419" mass="45040">MVQLPSMPDVGTNPPAKSSVPLMALAGLISAVLVSPIWIVYLLVGPLWGLALVVYFFVYEKNRNLIGLLLFLFVSGSAFVASVGTASLLAGGGSLYGMGAAYIALPSLPFLFTAGSVGAVIVLATGVFVFGCRGLKLKTVANILLGSLGGGLLAVVAGFAGEKMPFEARSGVIDFGYSLVFLLWQPGVAGILGLTLNADRKSVQSPGAVPQHGVSGARRIAIGIAAGLCLLCVVGRQAQIGFERRQFQSQRTSEYQQYVAATPRATDISVVESAQPEQLFLPGEISGLIFCPASLKTTPRIFRQRAHGFLYEARYDYAHSNVETTPCNSWLAIVDVMDVPDAAWSSFEAQYPVDVYDPDWLFQPTVKFSQNVFMSERECYSWPSGHLAIELCYEALPPNEDLLQQFLQKYPSSAVHHAS</sequence>
<feature type="transmembrane region" description="Helical" evidence="1">
    <location>
        <begin position="110"/>
        <end position="132"/>
    </location>
</feature>
<accession>A0ABW1EI20</accession>
<evidence type="ECO:0000313" key="3">
    <source>
        <dbReference type="Proteomes" id="UP001596091"/>
    </source>
</evidence>
<dbReference type="Proteomes" id="UP001596091">
    <property type="component" value="Unassembled WGS sequence"/>
</dbReference>
<proteinExistence type="predicted"/>
<reference evidence="3" key="1">
    <citation type="journal article" date="2019" name="Int. J. Syst. Evol. Microbiol.">
        <title>The Global Catalogue of Microorganisms (GCM) 10K type strain sequencing project: providing services to taxonomists for standard genome sequencing and annotation.</title>
        <authorList>
            <consortium name="The Broad Institute Genomics Platform"/>
            <consortium name="The Broad Institute Genome Sequencing Center for Infectious Disease"/>
            <person name="Wu L."/>
            <person name="Ma J."/>
        </authorList>
    </citation>
    <scope>NUCLEOTIDE SEQUENCE [LARGE SCALE GENOMIC DNA]</scope>
    <source>
        <strain evidence="3">JCM 4087</strain>
    </source>
</reference>
<gene>
    <name evidence="2" type="ORF">ACFPT7_16705</name>
</gene>
<organism evidence="2 3">
    <name type="scientific">Acidicapsa dinghuensis</name>
    <dbReference type="NCBI Taxonomy" id="2218256"/>
    <lineage>
        <taxon>Bacteria</taxon>
        <taxon>Pseudomonadati</taxon>
        <taxon>Acidobacteriota</taxon>
        <taxon>Terriglobia</taxon>
        <taxon>Terriglobales</taxon>
        <taxon>Acidobacteriaceae</taxon>
        <taxon>Acidicapsa</taxon>
    </lineage>
</organism>
<protein>
    <recommendedName>
        <fullName evidence="4">DUF4203 domain-containing protein</fullName>
    </recommendedName>
</protein>